<dbReference type="PANTHER" id="PTHR23131:SF0">
    <property type="entry name" value="ENDORIBONUCLEASE LACTB2"/>
    <property type="match status" value="1"/>
</dbReference>
<name>A0A8J8MSQ4_9RHOB</name>
<dbReference type="InterPro" id="IPR050662">
    <property type="entry name" value="Sec-metab_biosynth-thioest"/>
</dbReference>
<gene>
    <name evidence="3" type="ORF">GR316_04250</name>
</gene>
<dbReference type="CDD" id="cd16278">
    <property type="entry name" value="metallo-hydrolase-like_MBL-fold"/>
    <property type="match status" value="1"/>
</dbReference>
<dbReference type="Pfam" id="PF17778">
    <property type="entry name" value="WHD_BLACT"/>
    <property type="match status" value="1"/>
</dbReference>
<keyword evidence="4" id="KW-1185">Reference proteome</keyword>
<dbReference type="Proteomes" id="UP000679284">
    <property type="component" value="Chromosome"/>
</dbReference>
<dbReference type="Pfam" id="PF00753">
    <property type="entry name" value="Lactamase_B"/>
    <property type="match status" value="1"/>
</dbReference>
<evidence type="ECO:0000313" key="3">
    <source>
        <dbReference type="EMBL" id="QUS35553.1"/>
    </source>
</evidence>
<feature type="domain" description="Metallo-beta-lactamase" evidence="2">
    <location>
        <begin position="31"/>
        <end position="187"/>
    </location>
</feature>
<dbReference type="EMBL" id="CP047289">
    <property type="protein sequence ID" value="QUS35553.1"/>
    <property type="molecule type" value="Genomic_DNA"/>
</dbReference>
<dbReference type="SUPFAM" id="SSF56281">
    <property type="entry name" value="Metallo-hydrolase/oxidoreductase"/>
    <property type="match status" value="1"/>
</dbReference>
<protein>
    <submittedName>
        <fullName evidence="3">MBL fold metallo-hydrolase</fullName>
    </submittedName>
</protein>
<evidence type="ECO:0000259" key="2">
    <source>
        <dbReference type="SMART" id="SM00849"/>
    </source>
</evidence>
<proteinExistence type="predicted"/>
<dbReference type="InterPro" id="IPR036388">
    <property type="entry name" value="WH-like_DNA-bd_sf"/>
</dbReference>
<sequence>MTEPPYGSALRLEPAIRCILAPNPSAMTFRGTNTYIIGHERLTILDPGPDDDRHLAAILAAVGTARVERIVLTHDHKDHIALVPRLRQAVNAPTFAFTTPASLFAPDHVLRDGDRLAGDGWELEAIHTPGHTDDHLCFAMGDLCLTGDHIMGWASSAIISPRGRLDQYLASLDLLAARPWRRFLSSHGDPMENPAQRIAQLKRQRLVREQSILALLHERPRDIDDLVSGIYPRQRPDLRPAARRNIEAHLIALQDTGRIYACPTGVFRLSDEGDAKKSSSLQEISKKPLDTPETPS</sequence>
<dbReference type="Gene3D" id="1.10.10.10">
    <property type="entry name" value="Winged helix-like DNA-binding domain superfamily/Winged helix DNA-binding domain"/>
    <property type="match status" value="1"/>
</dbReference>
<dbReference type="InterPro" id="IPR036866">
    <property type="entry name" value="RibonucZ/Hydroxyglut_hydro"/>
</dbReference>
<organism evidence="3 4">
    <name type="scientific">Falsirhodobacter algicola</name>
    <dbReference type="NCBI Taxonomy" id="2692330"/>
    <lineage>
        <taxon>Bacteria</taxon>
        <taxon>Pseudomonadati</taxon>
        <taxon>Pseudomonadota</taxon>
        <taxon>Alphaproteobacteria</taxon>
        <taxon>Rhodobacterales</taxon>
        <taxon>Paracoccaceae</taxon>
        <taxon>Falsirhodobacter</taxon>
    </lineage>
</organism>
<dbReference type="SMART" id="SM00849">
    <property type="entry name" value="Lactamase_B"/>
    <property type="match status" value="1"/>
</dbReference>
<dbReference type="KEGG" id="fap:GR316_04250"/>
<dbReference type="InterPro" id="IPR001279">
    <property type="entry name" value="Metallo-B-lactamas"/>
</dbReference>
<dbReference type="Gene3D" id="3.60.15.10">
    <property type="entry name" value="Ribonuclease Z/Hydroxyacylglutathione hydrolase-like"/>
    <property type="match status" value="1"/>
</dbReference>
<reference evidence="3" key="1">
    <citation type="submission" date="2020-01" db="EMBL/GenBank/DDBJ databases">
        <authorList>
            <person name="Yang Y."/>
            <person name="Kwon Y.M."/>
        </authorList>
    </citation>
    <scope>NUCLEOTIDE SEQUENCE</scope>
    <source>
        <strain evidence="3">PG104</strain>
    </source>
</reference>
<dbReference type="RefSeq" id="WP_211784801.1">
    <property type="nucleotide sequence ID" value="NZ_CP047289.1"/>
</dbReference>
<accession>A0A8J8MSQ4</accession>
<dbReference type="PANTHER" id="PTHR23131">
    <property type="entry name" value="ENDORIBONUCLEASE LACTB2"/>
    <property type="match status" value="1"/>
</dbReference>
<evidence type="ECO:0000256" key="1">
    <source>
        <dbReference type="SAM" id="MobiDB-lite"/>
    </source>
</evidence>
<evidence type="ECO:0000313" key="4">
    <source>
        <dbReference type="Proteomes" id="UP000679284"/>
    </source>
</evidence>
<dbReference type="AlphaFoldDB" id="A0A8J8MSQ4"/>
<dbReference type="InterPro" id="IPR041516">
    <property type="entry name" value="LACTB2_WH"/>
</dbReference>
<feature type="region of interest" description="Disordered" evidence="1">
    <location>
        <begin position="271"/>
        <end position="296"/>
    </location>
</feature>